<organism evidence="1 2">
    <name type="scientific">Gymnopus androsaceus JB14</name>
    <dbReference type="NCBI Taxonomy" id="1447944"/>
    <lineage>
        <taxon>Eukaryota</taxon>
        <taxon>Fungi</taxon>
        <taxon>Dikarya</taxon>
        <taxon>Basidiomycota</taxon>
        <taxon>Agaricomycotina</taxon>
        <taxon>Agaricomycetes</taxon>
        <taxon>Agaricomycetidae</taxon>
        <taxon>Agaricales</taxon>
        <taxon>Marasmiineae</taxon>
        <taxon>Omphalotaceae</taxon>
        <taxon>Gymnopus</taxon>
    </lineage>
</organism>
<proteinExistence type="predicted"/>
<dbReference type="Proteomes" id="UP000799118">
    <property type="component" value="Unassembled WGS sequence"/>
</dbReference>
<dbReference type="OrthoDB" id="3066350at2759"/>
<name>A0A6A4HD89_9AGAR</name>
<gene>
    <name evidence="1" type="ORF">BT96DRAFT_824800</name>
</gene>
<protein>
    <submittedName>
        <fullName evidence="1">Uncharacterized protein</fullName>
    </submittedName>
</protein>
<dbReference type="AlphaFoldDB" id="A0A6A4HD89"/>
<evidence type="ECO:0000313" key="1">
    <source>
        <dbReference type="EMBL" id="KAE9396319.1"/>
    </source>
</evidence>
<sequence length="93" mass="10098">MESPALAAKNRPPVVGEWIACARAITYKGTNIDPEVYGQGFRGWYAALQPLWRTLSGGGASNTFVEAKGVRDWAKFQCSGKNSLLSVIAALYF</sequence>
<dbReference type="EMBL" id="ML769515">
    <property type="protein sequence ID" value="KAE9396319.1"/>
    <property type="molecule type" value="Genomic_DNA"/>
</dbReference>
<evidence type="ECO:0000313" key="2">
    <source>
        <dbReference type="Proteomes" id="UP000799118"/>
    </source>
</evidence>
<reference evidence="1" key="1">
    <citation type="journal article" date="2019" name="Environ. Microbiol.">
        <title>Fungal ecological strategies reflected in gene transcription - a case study of two litter decomposers.</title>
        <authorList>
            <person name="Barbi F."/>
            <person name="Kohler A."/>
            <person name="Barry K."/>
            <person name="Baskaran P."/>
            <person name="Daum C."/>
            <person name="Fauchery L."/>
            <person name="Ihrmark K."/>
            <person name="Kuo A."/>
            <person name="LaButti K."/>
            <person name="Lipzen A."/>
            <person name="Morin E."/>
            <person name="Grigoriev I.V."/>
            <person name="Henrissat B."/>
            <person name="Lindahl B."/>
            <person name="Martin F."/>
        </authorList>
    </citation>
    <scope>NUCLEOTIDE SEQUENCE</scope>
    <source>
        <strain evidence="1">JB14</strain>
    </source>
</reference>
<accession>A0A6A4HD89</accession>
<keyword evidence="2" id="KW-1185">Reference proteome</keyword>